<name>A0A9D2DER7_9BACT</name>
<organism evidence="2 3">
    <name type="scientific">Candidatus Tidjanibacter faecipullorum</name>
    <dbReference type="NCBI Taxonomy" id="2838766"/>
    <lineage>
        <taxon>Bacteria</taxon>
        <taxon>Pseudomonadati</taxon>
        <taxon>Bacteroidota</taxon>
        <taxon>Bacteroidia</taxon>
        <taxon>Bacteroidales</taxon>
        <taxon>Rikenellaceae</taxon>
        <taxon>Tidjanibacter</taxon>
    </lineage>
</organism>
<dbReference type="Proteomes" id="UP000824014">
    <property type="component" value="Unassembled WGS sequence"/>
</dbReference>
<reference evidence="2" key="2">
    <citation type="submission" date="2021-04" db="EMBL/GenBank/DDBJ databases">
        <authorList>
            <person name="Gilroy R."/>
        </authorList>
    </citation>
    <scope>NUCLEOTIDE SEQUENCE</scope>
    <source>
        <strain evidence="2">ChiHjej11B10-19426</strain>
    </source>
</reference>
<sequence>MESIHGNTKNWQRSVYVRPLVEQLEIQPEQGMAQSFGEAGAAGDDLVTDDTDLNW</sequence>
<evidence type="ECO:0000313" key="3">
    <source>
        <dbReference type="Proteomes" id="UP000824014"/>
    </source>
</evidence>
<proteinExistence type="predicted"/>
<evidence type="ECO:0000256" key="1">
    <source>
        <dbReference type="SAM" id="MobiDB-lite"/>
    </source>
</evidence>
<feature type="region of interest" description="Disordered" evidence="1">
    <location>
        <begin position="34"/>
        <end position="55"/>
    </location>
</feature>
<evidence type="ECO:0000313" key="2">
    <source>
        <dbReference type="EMBL" id="HIZ15578.1"/>
    </source>
</evidence>
<feature type="compositionally biased region" description="Acidic residues" evidence="1">
    <location>
        <begin position="46"/>
        <end position="55"/>
    </location>
</feature>
<reference evidence="2" key="1">
    <citation type="journal article" date="2021" name="PeerJ">
        <title>Extensive microbial diversity within the chicken gut microbiome revealed by metagenomics and culture.</title>
        <authorList>
            <person name="Gilroy R."/>
            <person name="Ravi A."/>
            <person name="Getino M."/>
            <person name="Pursley I."/>
            <person name="Horton D.L."/>
            <person name="Alikhan N.F."/>
            <person name="Baker D."/>
            <person name="Gharbi K."/>
            <person name="Hall N."/>
            <person name="Watson M."/>
            <person name="Adriaenssens E.M."/>
            <person name="Foster-Nyarko E."/>
            <person name="Jarju S."/>
            <person name="Secka A."/>
            <person name="Antonio M."/>
            <person name="Oren A."/>
            <person name="Chaudhuri R.R."/>
            <person name="La Ragione R."/>
            <person name="Hildebrand F."/>
            <person name="Pallen M.J."/>
        </authorList>
    </citation>
    <scope>NUCLEOTIDE SEQUENCE</scope>
    <source>
        <strain evidence="2">ChiHjej11B10-19426</strain>
    </source>
</reference>
<accession>A0A9D2DER7</accession>
<dbReference type="AlphaFoldDB" id="A0A9D2DER7"/>
<dbReference type="EMBL" id="DXCC01000021">
    <property type="protein sequence ID" value="HIZ15578.1"/>
    <property type="molecule type" value="Genomic_DNA"/>
</dbReference>
<gene>
    <name evidence="2" type="ORF">H9816_06675</name>
</gene>
<protein>
    <submittedName>
        <fullName evidence="2">Uncharacterized protein</fullName>
    </submittedName>
</protein>
<comment type="caution">
    <text evidence="2">The sequence shown here is derived from an EMBL/GenBank/DDBJ whole genome shotgun (WGS) entry which is preliminary data.</text>
</comment>